<dbReference type="PANTHER" id="PTHR45727">
    <property type="entry name" value="NPC INTRACELLULAR CHOLESTEROL TRANSPORTER 1"/>
    <property type="match status" value="1"/>
</dbReference>
<evidence type="ECO:0000259" key="4">
    <source>
        <dbReference type="Pfam" id="PF16414"/>
    </source>
</evidence>
<evidence type="ECO:0000313" key="6">
    <source>
        <dbReference type="Proteomes" id="UP001516400"/>
    </source>
</evidence>
<evidence type="ECO:0000256" key="2">
    <source>
        <dbReference type="SAM" id="Phobius"/>
    </source>
</evidence>
<feature type="chain" id="PRO_5044883759" description="Niemann-Pick C1 N-terminal domain-containing protein" evidence="3">
    <location>
        <begin position="21"/>
        <end position="609"/>
    </location>
</feature>
<evidence type="ECO:0000256" key="3">
    <source>
        <dbReference type="SAM" id="SignalP"/>
    </source>
</evidence>
<dbReference type="PANTHER" id="PTHR45727:SF2">
    <property type="entry name" value="NPC INTRACELLULAR CHOLESTEROL TRANSPORTER 1"/>
    <property type="match status" value="1"/>
</dbReference>
<reference evidence="5 6" key="1">
    <citation type="journal article" date="2021" name="BMC Biol.">
        <title>Horizontally acquired antibacterial genes associated with adaptive radiation of ladybird beetles.</title>
        <authorList>
            <person name="Li H.S."/>
            <person name="Tang X.F."/>
            <person name="Huang Y.H."/>
            <person name="Xu Z.Y."/>
            <person name="Chen M.L."/>
            <person name="Du X.Y."/>
            <person name="Qiu B.Y."/>
            <person name="Chen P.T."/>
            <person name="Zhang W."/>
            <person name="Slipinski A."/>
            <person name="Escalona H.E."/>
            <person name="Waterhouse R.M."/>
            <person name="Zwick A."/>
            <person name="Pang H."/>
        </authorList>
    </citation>
    <scope>NUCLEOTIDE SEQUENCE [LARGE SCALE GENOMIC DNA]</scope>
    <source>
        <strain evidence="5">SYSU2018</strain>
    </source>
</reference>
<protein>
    <recommendedName>
        <fullName evidence="4">Niemann-Pick C1 N-terminal domain-containing protein</fullName>
    </recommendedName>
</protein>
<keyword evidence="2" id="KW-0812">Transmembrane</keyword>
<name>A0ABD2N3P9_9CUCU</name>
<evidence type="ECO:0000256" key="1">
    <source>
        <dbReference type="SAM" id="MobiDB-lite"/>
    </source>
</evidence>
<organism evidence="5 6">
    <name type="scientific">Cryptolaemus montrouzieri</name>
    <dbReference type="NCBI Taxonomy" id="559131"/>
    <lineage>
        <taxon>Eukaryota</taxon>
        <taxon>Metazoa</taxon>
        <taxon>Ecdysozoa</taxon>
        <taxon>Arthropoda</taxon>
        <taxon>Hexapoda</taxon>
        <taxon>Insecta</taxon>
        <taxon>Pterygota</taxon>
        <taxon>Neoptera</taxon>
        <taxon>Endopterygota</taxon>
        <taxon>Coleoptera</taxon>
        <taxon>Polyphaga</taxon>
        <taxon>Cucujiformia</taxon>
        <taxon>Coccinelloidea</taxon>
        <taxon>Coccinellidae</taxon>
        <taxon>Scymninae</taxon>
        <taxon>Scymnini</taxon>
        <taxon>Cryptolaemus</taxon>
    </lineage>
</organism>
<dbReference type="InterPro" id="IPR032190">
    <property type="entry name" value="NPC1_N"/>
</dbReference>
<keyword evidence="6" id="KW-1185">Reference proteome</keyword>
<feature type="signal peptide" evidence="3">
    <location>
        <begin position="1"/>
        <end position="20"/>
    </location>
</feature>
<feature type="domain" description="Niemann-Pick C1 N-terminal" evidence="4">
    <location>
        <begin position="184"/>
        <end position="429"/>
    </location>
</feature>
<accession>A0ABD2N3P9</accession>
<dbReference type="Pfam" id="PF16414">
    <property type="entry name" value="NPC1_N"/>
    <property type="match status" value="1"/>
</dbReference>
<evidence type="ECO:0000313" key="5">
    <source>
        <dbReference type="EMBL" id="KAL3273142.1"/>
    </source>
</evidence>
<keyword evidence="3" id="KW-0732">Signal</keyword>
<dbReference type="EMBL" id="JABFTP020000062">
    <property type="protein sequence ID" value="KAL3273142.1"/>
    <property type="molecule type" value="Genomic_DNA"/>
</dbReference>
<proteinExistence type="predicted"/>
<feature type="transmembrane region" description="Helical" evidence="2">
    <location>
        <begin position="468"/>
        <end position="493"/>
    </location>
</feature>
<keyword evidence="2" id="KW-0472">Membrane</keyword>
<dbReference type="Proteomes" id="UP001516400">
    <property type="component" value="Unassembled WGS sequence"/>
</dbReference>
<dbReference type="AlphaFoldDB" id="A0ABD2N3P9"/>
<keyword evidence="2" id="KW-1133">Transmembrane helix</keyword>
<comment type="caution">
    <text evidence="5">The sequence shown here is derived from an EMBL/GenBank/DDBJ whole genome shotgun (WGS) entry which is preliminary data.</text>
</comment>
<dbReference type="PROSITE" id="PS51257">
    <property type="entry name" value="PROKAR_LIPOPROTEIN"/>
    <property type="match status" value="1"/>
</dbReference>
<feature type="region of interest" description="Disordered" evidence="1">
    <location>
        <begin position="36"/>
        <end position="106"/>
    </location>
</feature>
<feature type="compositionally biased region" description="Basic and acidic residues" evidence="1">
    <location>
        <begin position="75"/>
        <end position="91"/>
    </location>
</feature>
<gene>
    <name evidence="5" type="ORF">HHI36_014596</name>
</gene>
<sequence>MLEKHIISAFTLAIFMSCWGSGIPCSSRIIRVFTPDPSLKNNTDVEDPSRSFSALGDSKFHIPDIPDTELFESSPRPEDNNQSDGTDRNVTEDESECSGPFCETRERKHGIGNPEIPFLSLPDARFPDGTKRNTTSLDPELWNSSSIPNLPSSIGDTGVISLEDIPDHRGLPGLGGILGGSSKPHCISYGTCDLAFLTSCPSDQAPVLVPPDPTNPNAQIAKMLLLCPHLLKVTGLTYACCENMQMLTQNGLFLTQTLALTTSCVPCGQNLVKLFCHMNCGPQQSLHSYVLDKGTDPLTQRSTVESIRFYVTDEYARKVFNSCRDVKSLGVPLQKKLCHAYGTLKCGPSLFFEGMGLTKSIFPIKVSFAVKKKDKPFNVTFDGKNVTYWPLNSSVLDVASCHEGNLIGIPPAPSCSCENCRKACPKTTRRPISFGKPKLPDFNQFLPQNIPARGFWGRILNYVRDHLWLLYSIQALGMVTTFIFITWFGCYAMNHVKWLSCERSRKRIWRIRHREWRNRYRFWQWRKMYLEQKAIDDYKKQLARYNEQNYCFNNQPGYNSEFRGYGDNWRLGIDLKHHRVWIQNSQIKVGFLREDRMIQENLKDRKEEK</sequence>